<reference evidence="4" key="1">
    <citation type="submission" date="2021-05" db="EMBL/GenBank/DDBJ databases">
        <authorList>
            <person name="Alioto T."/>
            <person name="Alioto T."/>
            <person name="Gomez Garrido J."/>
        </authorList>
    </citation>
    <scope>NUCLEOTIDE SEQUENCE</scope>
</reference>
<evidence type="ECO:0000256" key="1">
    <source>
        <dbReference type="PROSITE-ProRule" id="PRU00042"/>
    </source>
</evidence>
<evidence type="ECO:0000313" key="4">
    <source>
        <dbReference type="EMBL" id="CAG6767773.1"/>
    </source>
</evidence>
<dbReference type="GO" id="GO:0008270">
    <property type="term" value="F:zinc ion binding"/>
    <property type="evidence" value="ECO:0007669"/>
    <property type="project" value="UniProtKB-KW"/>
</dbReference>
<evidence type="ECO:0000256" key="2">
    <source>
        <dbReference type="SAM" id="MobiDB-lite"/>
    </source>
</evidence>
<keyword evidence="1" id="KW-0863">Zinc-finger</keyword>
<organism evidence="4">
    <name type="scientific">Cacopsylla melanoneura</name>
    <dbReference type="NCBI Taxonomy" id="428564"/>
    <lineage>
        <taxon>Eukaryota</taxon>
        <taxon>Metazoa</taxon>
        <taxon>Ecdysozoa</taxon>
        <taxon>Arthropoda</taxon>
        <taxon>Hexapoda</taxon>
        <taxon>Insecta</taxon>
        <taxon>Pterygota</taxon>
        <taxon>Neoptera</taxon>
        <taxon>Paraneoptera</taxon>
        <taxon>Hemiptera</taxon>
        <taxon>Sternorrhyncha</taxon>
        <taxon>Psylloidea</taxon>
        <taxon>Psyllidae</taxon>
        <taxon>Psyllinae</taxon>
        <taxon>Cacopsylla</taxon>
    </lineage>
</organism>
<evidence type="ECO:0000259" key="3">
    <source>
        <dbReference type="PROSITE" id="PS50157"/>
    </source>
</evidence>
<dbReference type="SMART" id="SM00355">
    <property type="entry name" value="ZnF_C2H2"/>
    <property type="match status" value="2"/>
</dbReference>
<dbReference type="EMBL" id="HBUF01047993">
    <property type="protein sequence ID" value="CAG6620559.1"/>
    <property type="molecule type" value="Transcribed_RNA"/>
</dbReference>
<dbReference type="AlphaFoldDB" id="A0A8D9EVC3"/>
<accession>A0A8D9EVC3</accession>
<keyword evidence="1" id="KW-0862">Zinc</keyword>
<protein>
    <submittedName>
        <fullName evidence="4">Longitudinals lacking protein, isoforms A/B/D/L</fullName>
    </submittedName>
</protein>
<feature type="region of interest" description="Disordered" evidence="2">
    <location>
        <begin position="1"/>
        <end position="37"/>
    </location>
</feature>
<dbReference type="EMBL" id="HBUF01574439">
    <property type="protein sequence ID" value="CAG6767773.1"/>
    <property type="molecule type" value="Transcribed_RNA"/>
</dbReference>
<dbReference type="SUPFAM" id="SSF57667">
    <property type="entry name" value="beta-beta-alpha zinc fingers"/>
    <property type="match status" value="1"/>
</dbReference>
<name>A0A8D9EVC3_9HEMI</name>
<dbReference type="InterPro" id="IPR013087">
    <property type="entry name" value="Znf_C2H2_type"/>
</dbReference>
<feature type="domain" description="C2H2-type" evidence="3">
    <location>
        <begin position="71"/>
        <end position="98"/>
    </location>
</feature>
<dbReference type="EMBL" id="HBUF01047994">
    <property type="protein sequence ID" value="CAG6620560.1"/>
    <property type="molecule type" value="Transcribed_RNA"/>
</dbReference>
<feature type="region of interest" description="Disordered" evidence="2">
    <location>
        <begin position="49"/>
        <end position="68"/>
    </location>
</feature>
<dbReference type="InterPro" id="IPR036236">
    <property type="entry name" value="Znf_C2H2_sf"/>
</dbReference>
<keyword evidence="1" id="KW-0479">Metal-binding</keyword>
<proteinExistence type="predicted"/>
<dbReference type="Gene3D" id="3.30.160.60">
    <property type="entry name" value="Classic Zinc Finger"/>
    <property type="match status" value="1"/>
</dbReference>
<dbReference type="PROSITE" id="PS50157">
    <property type="entry name" value="ZINC_FINGER_C2H2_2"/>
    <property type="match status" value="1"/>
</dbReference>
<sequence length="130" mass="15071">MISLPVKNRTKSTNQSQHKVGATLSGIKQRHNPTHNLVGGTLSEIKQRHATPNLEPEPTLNDATSDDSRRHCCSKCGKRYLQAVTLRRHVQYECGVLPRFQCTLCNYRAKRNNELTLHYYRRHGYNRDRE</sequence>